<reference evidence="2 3" key="1">
    <citation type="submission" date="2019-07" db="EMBL/GenBank/DDBJ databases">
        <title>Genome sequencing of lignin-degrading bacterial isolates.</title>
        <authorList>
            <person name="Gladden J."/>
        </authorList>
    </citation>
    <scope>NUCLEOTIDE SEQUENCE [LARGE SCALE GENOMIC DNA]</scope>
    <source>
        <strain evidence="2 3">J11</strain>
    </source>
</reference>
<evidence type="ECO:0000313" key="3">
    <source>
        <dbReference type="Proteomes" id="UP000318141"/>
    </source>
</evidence>
<sequence>MLPDSPAIPTFDSPVEMLTACHDKIRRFASLCDRLARHTALHGADEQARAAAAGILRYFTLAAPLHHADEEQDLFPALLALGDDGLTAATRALAEDHGRLDALWARARPWLEAVQQGDASPAPDALAQFASHYVEHAAREEREVFPFAARLPESTLRAIGQRMARRRGA</sequence>
<evidence type="ECO:0000259" key="1">
    <source>
        <dbReference type="Pfam" id="PF01814"/>
    </source>
</evidence>
<dbReference type="AlphaFoldDB" id="A0A562B1A2"/>
<feature type="domain" description="Hemerythrin-like" evidence="1">
    <location>
        <begin position="14"/>
        <end position="148"/>
    </location>
</feature>
<protein>
    <submittedName>
        <fullName evidence="2">Hemerythrin-like domain-containing protein</fullName>
    </submittedName>
</protein>
<keyword evidence="3" id="KW-1185">Reference proteome</keyword>
<name>A0A562B1A2_9BURK</name>
<dbReference type="Proteomes" id="UP000318141">
    <property type="component" value="Unassembled WGS sequence"/>
</dbReference>
<proteinExistence type="predicted"/>
<accession>A0A562B1A2</accession>
<dbReference type="InterPro" id="IPR012312">
    <property type="entry name" value="Hemerythrin-like"/>
</dbReference>
<gene>
    <name evidence="2" type="ORF">L602_000800000400</name>
</gene>
<organism evidence="2 3">
    <name type="scientific">Cupriavidus gilardii J11</name>
    <dbReference type="NCBI Taxonomy" id="936133"/>
    <lineage>
        <taxon>Bacteria</taxon>
        <taxon>Pseudomonadati</taxon>
        <taxon>Pseudomonadota</taxon>
        <taxon>Betaproteobacteria</taxon>
        <taxon>Burkholderiales</taxon>
        <taxon>Burkholderiaceae</taxon>
        <taxon>Cupriavidus</taxon>
    </lineage>
</organism>
<dbReference type="EMBL" id="VLJN01000066">
    <property type="protein sequence ID" value="TWG78971.1"/>
    <property type="molecule type" value="Genomic_DNA"/>
</dbReference>
<comment type="caution">
    <text evidence="2">The sequence shown here is derived from an EMBL/GenBank/DDBJ whole genome shotgun (WGS) entry which is preliminary data.</text>
</comment>
<dbReference type="CDD" id="cd12108">
    <property type="entry name" value="Hr-like"/>
    <property type="match status" value="1"/>
</dbReference>
<evidence type="ECO:0000313" key="2">
    <source>
        <dbReference type="EMBL" id="TWG78971.1"/>
    </source>
</evidence>
<dbReference type="OrthoDB" id="8898809at2"/>
<dbReference type="Pfam" id="PF01814">
    <property type="entry name" value="Hemerythrin"/>
    <property type="match status" value="1"/>
</dbReference>
<dbReference type="Gene3D" id="1.20.120.520">
    <property type="entry name" value="nmb1532 protein domain like"/>
    <property type="match status" value="1"/>
</dbReference>